<dbReference type="EMBL" id="OX395128">
    <property type="protein sequence ID" value="CAI5769414.1"/>
    <property type="molecule type" value="Genomic_DNA"/>
</dbReference>
<name>A0AA35K1Y9_9SAUR</name>
<dbReference type="InterPro" id="IPR003585">
    <property type="entry name" value="Neurexin-like"/>
</dbReference>
<evidence type="ECO:0000313" key="21">
    <source>
        <dbReference type="Proteomes" id="UP001178461"/>
    </source>
</evidence>
<keyword evidence="9 17" id="KW-1133">Transmembrane helix</keyword>
<evidence type="ECO:0000259" key="19">
    <source>
        <dbReference type="SMART" id="SM00294"/>
    </source>
</evidence>
<comment type="subunit">
    <text evidence="14">Interacts with CDCP1. Interacts (via C-terminus) with TIAM1 (via PDZ domain). Interacts with MDK.</text>
</comment>
<dbReference type="Proteomes" id="UP001178461">
    <property type="component" value="Chromosome 3"/>
</dbReference>
<organism evidence="20 21">
    <name type="scientific">Podarcis lilfordi</name>
    <name type="common">Lilford's wall lizard</name>
    <dbReference type="NCBI Taxonomy" id="74358"/>
    <lineage>
        <taxon>Eukaryota</taxon>
        <taxon>Metazoa</taxon>
        <taxon>Chordata</taxon>
        <taxon>Craniata</taxon>
        <taxon>Vertebrata</taxon>
        <taxon>Euteleostomi</taxon>
        <taxon>Lepidosauria</taxon>
        <taxon>Squamata</taxon>
        <taxon>Bifurcata</taxon>
        <taxon>Unidentata</taxon>
        <taxon>Episquamata</taxon>
        <taxon>Laterata</taxon>
        <taxon>Lacertibaenia</taxon>
        <taxon>Lacertidae</taxon>
        <taxon>Podarcis</taxon>
    </lineage>
</organism>
<dbReference type="GO" id="GO:0016020">
    <property type="term" value="C:membrane"/>
    <property type="evidence" value="ECO:0007669"/>
    <property type="project" value="UniProtKB-SubCell"/>
</dbReference>
<feature type="chain" id="PRO_5041455679" description="Syndecan" evidence="18">
    <location>
        <begin position="24"/>
        <end position="334"/>
    </location>
</feature>
<evidence type="ECO:0000256" key="11">
    <source>
        <dbReference type="ARBA" id="ARBA00023180"/>
    </source>
</evidence>
<dbReference type="GO" id="GO:0005576">
    <property type="term" value="C:extracellular region"/>
    <property type="evidence" value="ECO:0007669"/>
    <property type="project" value="UniProtKB-SubCell"/>
</dbReference>
<feature type="region of interest" description="Disordered" evidence="16">
    <location>
        <begin position="309"/>
        <end position="334"/>
    </location>
</feature>
<evidence type="ECO:0000256" key="8">
    <source>
        <dbReference type="ARBA" id="ARBA00022974"/>
    </source>
</evidence>
<evidence type="ECO:0000256" key="2">
    <source>
        <dbReference type="ARBA" id="ARBA00004550"/>
    </source>
</evidence>
<comment type="similarity">
    <text evidence="3 15">Belongs to the syndecan proteoglycan family.</text>
</comment>
<sequence>MAKAVSVARLLCALVFCSQALSAQPADISFPPEDMDSSGDDYDSFSGSGAGHPATFVKVSLQGRTNMSSLPESSTDSEYKQPEVQQTDSPTEDYPGGPVSQTSMPSVPLMDLVTDKTAVATEYELDSFTEQGTTRSPVVTTRIPATHHISTVRTTTSQISSTHFIEAEVYQDVHQASSTDDATPALDFVPTSERSLDTASPTTISSGDQNEIPSLPDDGGILIEDGSGSKDDFSIDLRGENSVLGVGSQPGDKSVDTETKNAKSAGTAQGIMDRKEVLGGVIAGGLVGLLFAGFLVGFMLYRMKKKDEGSYSLDEPKQSNGGYQKPQKQEEFYA</sequence>
<evidence type="ECO:0000256" key="18">
    <source>
        <dbReference type="SAM" id="SignalP"/>
    </source>
</evidence>
<dbReference type="GO" id="GO:0009986">
    <property type="term" value="C:cell surface"/>
    <property type="evidence" value="ECO:0007669"/>
    <property type="project" value="TreeGrafter"/>
</dbReference>
<dbReference type="SMART" id="SM00294">
    <property type="entry name" value="4.1m"/>
    <property type="match status" value="1"/>
</dbReference>
<evidence type="ECO:0000256" key="13">
    <source>
        <dbReference type="ARBA" id="ARBA00045247"/>
    </source>
</evidence>
<comment type="function">
    <text evidence="13">Cell surface proteoglycan that contains both heparan sulfate and chondroitin sulfate and that links the cytoskeleton to the interstitial matrix. Regulates exosome biogenesis in concert with SDCBP and PDCD6IP. Able to induce its own expression in dental mesenchymal cells and also in the neighboring dental epithelial cells via an MSX1-mediated pathway.</text>
</comment>
<keyword evidence="4" id="KW-0964">Secreted</keyword>
<reference evidence="20" key="1">
    <citation type="submission" date="2022-12" db="EMBL/GenBank/DDBJ databases">
        <authorList>
            <person name="Alioto T."/>
            <person name="Alioto T."/>
            <person name="Gomez Garrido J."/>
        </authorList>
    </citation>
    <scope>NUCLEOTIDE SEQUENCE</scope>
</reference>
<keyword evidence="11 15" id="KW-0325">Glycoprotein</keyword>
<evidence type="ECO:0000256" key="7">
    <source>
        <dbReference type="ARBA" id="ARBA00022729"/>
    </source>
</evidence>
<feature type="signal peptide" evidence="18">
    <location>
        <begin position="1"/>
        <end position="23"/>
    </location>
</feature>
<feature type="region of interest" description="Disordered" evidence="16">
    <location>
        <begin position="241"/>
        <end position="267"/>
    </location>
</feature>
<evidence type="ECO:0000256" key="9">
    <source>
        <dbReference type="ARBA" id="ARBA00022989"/>
    </source>
</evidence>
<evidence type="ECO:0000256" key="6">
    <source>
        <dbReference type="ARBA" id="ARBA00022692"/>
    </source>
</evidence>
<dbReference type="AlphaFoldDB" id="A0AA35K1Y9"/>
<feature type="compositionally biased region" description="Polar residues" evidence="16">
    <location>
        <begin position="197"/>
        <end position="212"/>
    </location>
</feature>
<dbReference type="PANTHER" id="PTHR10915">
    <property type="entry name" value="SYNDECAN"/>
    <property type="match status" value="1"/>
</dbReference>
<evidence type="ECO:0000256" key="4">
    <source>
        <dbReference type="ARBA" id="ARBA00022525"/>
    </source>
</evidence>
<feature type="region of interest" description="Disordered" evidence="16">
    <location>
        <begin position="66"/>
        <end position="106"/>
    </location>
</feature>
<evidence type="ECO:0000256" key="16">
    <source>
        <dbReference type="SAM" id="MobiDB-lite"/>
    </source>
</evidence>
<dbReference type="PANTHER" id="PTHR10915:SF5">
    <property type="entry name" value="SYNDECAN-1"/>
    <property type="match status" value="1"/>
</dbReference>
<keyword evidence="21" id="KW-1185">Reference proteome</keyword>
<keyword evidence="10 17" id="KW-0472">Membrane</keyword>
<keyword evidence="12 15" id="KW-0357">Heparan sulfate</keyword>
<keyword evidence="8 15" id="KW-0654">Proteoglycan</keyword>
<feature type="region of interest" description="Disordered" evidence="16">
    <location>
        <begin position="175"/>
        <end position="226"/>
    </location>
</feature>
<dbReference type="GO" id="GO:0016477">
    <property type="term" value="P:cell migration"/>
    <property type="evidence" value="ECO:0007669"/>
    <property type="project" value="TreeGrafter"/>
</dbReference>
<evidence type="ECO:0000256" key="14">
    <source>
        <dbReference type="ARBA" id="ARBA00046939"/>
    </source>
</evidence>
<dbReference type="InterPro" id="IPR001050">
    <property type="entry name" value="Syndecan"/>
</dbReference>
<dbReference type="InterPro" id="IPR030479">
    <property type="entry name" value="Syndecan_CS"/>
</dbReference>
<dbReference type="InterPro" id="IPR027789">
    <property type="entry name" value="Syndecan/Neurexin_dom"/>
</dbReference>
<protein>
    <recommendedName>
        <fullName evidence="15">Syndecan</fullName>
    </recommendedName>
</protein>
<accession>A0AA35K1Y9</accession>
<evidence type="ECO:0000256" key="3">
    <source>
        <dbReference type="ARBA" id="ARBA00005343"/>
    </source>
</evidence>
<comment type="subcellular location">
    <subcellularLocation>
        <location evidence="1 15">Membrane</location>
        <topology evidence="1 15">Single-pass type I membrane protein</topology>
    </subcellularLocation>
    <subcellularLocation>
        <location evidence="2">Secreted</location>
        <location evidence="2">Extracellular exosome</location>
    </subcellularLocation>
</comment>
<evidence type="ECO:0000256" key="5">
    <source>
        <dbReference type="ARBA" id="ARBA00022553"/>
    </source>
</evidence>
<feature type="compositionally biased region" description="Polar residues" evidence="16">
    <location>
        <begin position="66"/>
        <end position="76"/>
    </location>
</feature>
<feature type="transmembrane region" description="Helical" evidence="17">
    <location>
        <begin position="277"/>
        <end position="301"/>
    </location>
</feature>
<dbReference type="PROSITE" id="PS00964">
    <property type="entry name" value="SYNDECAN"/>
    <property type="match status" value="1"/>
</dbReference>
<keyword evidence="6 15" id="KW-0812">Transmembrane</keyword>
<gene>
    <name evidence="20" type="ORF">PODLI_1B006790</name>
</gene>
<evidence type="ECO:0000256" key="1">
    <source>
        <dbReference type="ARBA" id="ARBA00004479"/>
    </source>
</evidence>
<evidence type="ECO:0000256" key="17">
    <source>
        <dbReference type="SAM" id="Phobius"/>
    </source>
</evidence>
<evidence type="ECO:0000256" key="10">
    <source>
        <dbReference type="ARBA" id="ARBA00023136"/>
    </source>
</evidence>
<evidence type="ECO:0000256" key="12">
    <source>
        <dbReference type="ARBA" id="ARBA00023207"/>
    </source>
</evidence>
<feature type="domain" description="Neurexin/syndecan/glycophorin C" evidence="19">
    <location>
        <begin position="300"/>
        <end position="318"/>
    </location>
</feature>
<evidence type="ECO:0000256" key="15">
    <source>
        <dbReference type="RuleBase" id="RU000649"/>
    </source>
</evidence>
<keyword evidence="7 18" id="KW-0732">Signal</keyword>
<evidence type="ECO:0000313" key="20">
    <source>
        <dbReference type="EMBL" id="CAI5769414.1"/>
    </source>
</evidence>
<dbReference type="Pfam" id="PF01034">
    <property type="entry name" value="Syndecan"/>
    <property type="match status" value="1"/>
</dbReference>
<proteinExistence type="inferred from homology"/>
<keyword evidence="5" id="KW-0597">Phosphoprotein</keyword>